<reference evidence="3 4" key="1">
    <citation type="submission" date="2016-10" db="EMBL/GenBank/DDBJ databases">
        <title>Draft genome sequence of Coniochaeta ligniaria NRRL30616, a lignocellulolytic fungus for bioabatement of inhibitors in plant biomass hydrolysates.</title>
        <authorList>
            <consortium name="DOE Joint Genome Institute"/>
            <person name="Jimenez D.J."/>
            <person name="Hector R.E."/>
            <person name="Riley R."/>
            <person name="Sun H."/>
            <person name="Grigoriev I.V."/>
            <person name="Van Elsas J.D."/>
            <person name="Nichols N.N."/>
        </authorList>
    </citation>
    <scope>NUCLEOTIDE SEQUENCE [LARGE SCALE GENOMIC DNA]</scope>
    <source>
        <strain evidence="3 4">NRRL 30616</strain>
    </source>
</reference>
<keyword evidence="4" id="KW-1185">Reference proteome</keyword>
<keyword evidence="2" id="KW-0677">Repeat</keyword>
<gene>
    <name evidence="3" type="ORF">CONLIGDRAFT_692944</name>
</gene>
<dbReference type="OrthoDB" id="25131at2759"/>
<proteinExistence type="predicted"/>
<dbReference type="InterPro" id="IPR015943">
    <property type="entry name" value="WD40/YVTN_repeat-like_dom_sf"/>
</dbReference>
<name>A0A1J7I8N5_9PEZI</name>
<evidence type="ECO:0000313" key="4">
    <source>
        <dbReference type="Proteomes" id="UP000182658"/>
    </source>
</evidence>
<dbReference type="Proteomes" id="UP000182658">
    <property type="component" value="Unassembled WGS sequence"/>
</dbReference>
<dbReference type="EMBL" id="KV875105">
    <property type="protein sequence ID" value="OIW24007.1"/>
    <property type="molecule type" value="Genomic_DNA"/>
</dbReference>
<evidence type="ECO:0000256" key="1">
    <source>
        <dbReference type="ARBA" id="ARBA00022574"/>
    </source>
</evidence>
<dbReference type="InterPro" id="IPR036322">
    <property type="entry name" value="WD40_repeat_dom_sf"/>
</dbReference>
<protein>
    <submittedName>
        <fullName evidence="3">WD40 repeat-like protein</fullName>
    </submittedName>
</protein>
<organism evidence="3 4">
    <name type="scientific">Coniochaeta ligniaria NRRL 30616</name>
    <dbReference type="NCBI Taxonomy" id="1408157"/>
    <lineage>
        <taxon>Eukaryota</taxon>
        <taxon>Fungi</taxon>
        <taxon>Dikarya</taxon>
        <taxon>Ascomycota</taxon>
        <taxon>Pezizomycotina</taxon>
        <taxon>Sordariomycetes</taxon>
        <taxon>Sordariomycetidae</taxon>
        <taxon>Coniochaetales</taxon>
        <taxon>Coniochaetaceae</taxon>
        <taxon>Coniochaeta</taxon>
    </lineage>
</organism>
<dbReference type="SMART" id="SM00320">
    <property type="entry name" value="WD40"/>
    <property type="match status" value="4"/>
</dbReference>
<dbReference type="PROSITE" id="PS00678">
    <property type="entry name" value="WD_REPEATS_1"/>
    <property type="match status" value="1"/>
</dbReference>
<dbReference type="SUPFAM" id="SSF50978">
    <property type="entry name" value="WD40 repeat-like"/>
    <property type="match status" value="1"/>
</dbReference>
<dbReference type="InParanoid" id="A0A1J7I8N5"/>
<dbReference type="STRING" id="1408157.A0A1J7I8N5"/>
<sequence>MYVLNCTDTYQYRGEAGIYVLDLIPLSSGLAAIASDQTLSLFDPTRLNHGPSNRIRTDHGNLAVGRAYSAADSILATTGENGVVSLWDLRLDPSKASVMRLEGNQINLMALACSSSTFTVAAGTELAEVERQASVLIWDIRSGSAPRIQYNEIHSDDVTELNFHPSDPNILLSGSTDGLVNISDIRITDEDEVVITAFNHGSVHKAGFLNDTELFAISHDEKFALYNMAQSEEEKGSATLDLGDIREVLGCQYVANIFPKPSGVEAIIGAGSQDQEMFRMIHLSKPGETWALDKNSIVGFPGGHGSELVRNFCFFPGQDVVFTAGEDGSIKGWRPS</sequence>
<evidence type="ECO:0000256" key="2">
    <source>
        <dbReference type="ARBA" id="ARBA00022737"/>
    </source>
</evidence>
<dbReference type="InterPro" id="IPR001680">
    <property type="entry name" value="WD40_rpt"/>
</dbReference>
<evidence type="ECO:0000313" key="3">
    <source>
        <dbReference type="EMBL" id="OIW24007.1"/>
    </source>
</evidence>
<dbReference type="AlphaFoldDB" id="A0A1J7I8N5"/>
<dbReference type="InterPro" id="IPR019775">
    <property type="entry name" value="WD40_repeat_CS"/>
</dbReference>
<dbReference type="Pfam" id="PF00400">
    <property type="entry name" value="WD40"/>
    <property type="match status" value="2"/>
</dbReference>
<dbReference type="PANTHER" id="PTHR22889">
    <property type="entry name" value="WD REPEAT-CONTAINING PROTEIN 89"/>
    <property type="match status" value="1"/>
</dbReference>
<dbReference type="PANTHER" id="PTHR22889:SF0">
    <property type="entry name" value="WD REPEAT-CONTAINING PROTEIN 89"/>
    <property type="match status" value="1"/>
</dbReference>
<dbReference type="FunCoup" id="A0A1J7I8N5">
    <property type="interactions" value="691"/>
</dbReference>
<dbReference type="Gene3D" id="2.130.10.10">
    <property type="entry name" value="YVTN repeat-like/Quinoprotein amine dehydrogenase"/>
    <property type="match status" value="1"/>
</dbReference>
<accession>A0A1J7I8N5</accession>
<dbReference type="InterPro" id="IPR039328">
    <property type="entry name" value="WDR89"/>
</dbReference>
<keyword evidence="1" id="KW-0853">WD repeat</keyword>